<comment type="caution">
    <text evidence="1">The sequence shown here is derived from an EMBL/GenBank/DDBJ whole genome shotgun (WGS) entry which is preliminary data.</text>
</comment>
<reference evidence="1 2" key="1">
    <citation type="journal article" date="2020" name="Insects">
        <title>Bacteria Belonging to Pseudomonas typographi sp. nov. from the Bark Beetle Ips typographus Have Genomic Potential to Aid in the Host Ecology.</title>
        <authorList>
            <person name="Peral-Aranega E."/>
            <person name="Saati-Santamaria Z."/>
            <person name="Kolarik M."/>
            <person name="Rivas R."/>
            <person name="Garcia-Fraile P."/>
        </authorList>
    </citation>
    <scope>NUCLEOTIDE SEQUENCE [LARGE SCALE GENOMIC DNA]</scope>
    <source>
        <strain evidence="1 2">CA3A</strain>
    </source>
</reference>
<organism evidence="1 2">
    <name type="scientific">Pseudomonas typographi</name>
    <dbReference type="NCBI Taxonomy" id="2715964"/>
    <lineage>
        <taxon>Bacteria</taxon>
        <taxon>Pseudomonadati</taxon>
        <taxon>Pseudomonadota</taxon>
        <taxon>Gammaproteobacteria</taxon>
        <taxon>Pseudomonadales</taxon>
        <taxon>Pseudomonadaceae</taxon>
        <taxon>Pseudomonas</taxon>
    </lineage>
</organism>
<dbReference type="Proteomes" id="UP000805841">
    <property type="component" value="Unassembled WGS sequence"/>
</dbReference>
<keyword evidence="2" id="KW-1185">Reference proteome</keyword>
<name>A0ABR7YYQ1_9PSED</name>
<gene>
    <name evidence="1" type="ORF">HAQ05_06405</name>
</gene>
<dbReference type="InterPro" id="IPR010727">
    <property type="entry name" value="DUF1302"/>
</dbReference>
<protein>
    <submittedName>
        <fullName evidence="1">DUF1302 domain-containing protein</fullName>
    </submittedName>
</protein>
<dbReference type="EMBL" id="JAAOCA010000006">
    <property type="protein sequence ID" value="MBD1598336.1"/>
    <property type="molecule type" value="Genomic_DNA"/>
</dbReference>
<proteinExistence type="predicted"/>
<evidence type="ECO:0000313" key="1">
    <source>
        <dbReference type="EMBL" id="MBD1598336.1"/>
    </source>
</evidence>
<sequence length="580" mass="62198">MAAPAYGLPFNIGPVEGQFDSQFSLGTAWGMATRSQHLVGASNGGGAWAASTDDGRLNFKRGEAFTQQFSGTHALELRYQDSGLYVRGRYWYDFKLQDQQQAFKDIDDSGRAQASRSAGGQLLEAFAWHNYQFGGQPGTVRVGRQVVHWGEAQFIGGGIDAINPPGAALYPTAASQWRDEAMPTSLVYAQQGITDRLSVDGFYQLAWDAAGQRNCGTFFSSSDALAKGCDANLALGANGAQLDAQLAGAGLGAAQRQAALRLLGSSGAPDEGVVARRGSDQEARDGGQFGLAVHYHADPLATDFGAYWLNYHSRLPIFSGRAGGGQSLSSALASAGVPVSAALLEALQPSWLAGQASYYVRYPENIHLYGVSFSSTLPEGTRWRGELSYRPNAPVQVNWLQVLQASADGQADAGYRRKPLTQLQTSLEHTFDGGLGADQFTLAGEVGLTHVSGLGGQYYGRDAAFGPAPGQCQAGSRYCENDGFTTENAWGYRARAQWAFYNLLPRLELRPSLAWAHDVKGYAPDPGGNFQEGRKAVTVGLAADYQRTYSASLAYTNFFGGKYSTVNDRDFLSFTLGLQF</sequence>
<dbReference type="Pfam" id="PF06980">
    <property type="entry name" value="DUF1302"/>
    <property type="match status" value="1"/>
</dbReference>
<evidence type="ECO:0000313" key="2">
    <source>
        <dbReference type="Proteomes" id="UP000805841"/>
    </source>
</evidence>
<accession>A0ABR7YYQ1</accession>